<accession>W8QN24</accession>
<dbReference type="OrthoDB" id="7734at10239"/>
<keyword evidence="2" id="KW-1185">Reference proteome</keyword>
<dbReference type="RefSeq" id="YP_009021172.1">
    <property type="nucleotide sequence ID" value="NC_023848.1"/>
</dbReference>
<protein>
    <submittedName>
        <fullName evidence="1">Uncharacterized protein</fullName>
    </submittedName>
</protein>
<dbReference type="Proteomes" id="UP000110868">
    <property type="component" value="Segment"/>
</dbReference>
<proteinExistence type="predicted"/>
<dbReference type="GeneID" id="18938256"/>
<organism evidence="1 2">
    <name type="scientific">Chloriridovirus anopheles1</name>
    <dbReference type="NCBI Taxonomy" id="1465751"/>
    <lineage>
        <taxon>Viruses</taxon>
        <taxon>Varidnaviria</taxon>
        <taxon>Bamfordvirae</taxon>
        <taxon>Nucleocytoviricota</taxon>
        <taxon>Megaviricetes</taxon>
        <taxon>Pimascovirales</taxon>
        <taxon>Pimascovirales incertae sedis</taxon>
        <taxon>Iridoviridae</taxon>
        <taxon>Betairidovirinae</taxon>
        <taxon>Chloriridovirus</taxon>
    </lineage>
</organism>
<dbReference type="KEGG" id="vg:18938256"/>
<dbReference type="EMBL" id="KF938901">
    <property type="protein sequence ID" value="AHL67588.1"/>
    <property type="molecule type" value="Genomic_DNA"/>
</dbReference>
<evidence type="ECO:0000313" key="1">
    <source>
        <dbReference type="EMBL" id="AHL67588.1"/>
    </source>
</evidence>
<evidence type="ECO:0000313" key="2">
    <source>
        <dbReference type="Proteomes" id="UP000110868"/>
    </source>
</evidence>
<sequence>MTKIDFEFVSTHRNRKLWANPCLFEVPYSGSGQKTGLNAVDAVSNQAPLVSWTGQVINIASVVVSAIDNTVVVSAAANSFSALDNFYQGAELKTPLGTSLRIDSNSFIAQSGGNDYVQFDVTGSGVKAGDAVTIQVTAVPNTLFVPNGSELANAYVGDYLYNETQGQWVLITGYDELLHKAIAPIPGGWAATDAYSIRRELPAVGNFAVGAGNTPTTLNLLGVGIVVEPGSFVRRLATGEIVSVASFDQLTGIAAVSPPTSTVLLAGEIVEVLSQSYDNYKTLSYAGTTVGQHEQVAYDINLVSCTVPNLEIINGEGGYPADYPFLYIELQDTNHPSQNNICSNAVSNKSYFKATTPTGQLLNRSEKFTKFTGDLSHKTVRFRPTSNFRIAWRLPSGEEIKFREQDAMSPTVPKAALQVSAHFNLERN</sequence>
<name>W8QN24_9VIRU</name>
<reference evidence="1 2" key="1">
    <citation type="submission" date="2013-12" db="EMBL/GenBank/DDBJ databases">
        <authorList>
            <person name="Tong Y."/>
            <person name="Zhang J."/>
            <person name="Huang Y."/>
            <person name="Li S."/>
            <person name="Pei G."/>
            <person name="Zhang Z."/>
            <person name="Mi Z."/>
            <person name="An X."/>
        </authorList>
    </citation>
    <scope>NUCLEOTIDE SEQUENCE [LARGE SCALE GENOMIC DNA]</scope>
    <source>
        <strain evidence="1">AMIV</strain>
    </source>
</reference>
<gene>
    <name evidence="1" type="ORF">AMIV_095</name>
</gene>